<reference evidence="3 4" key="1">
    <citation type="submission" date="2024-01" db="EMBL/GenBank/DDBJ databases">
        <title>Genome assemblies of Stephania.</title>
        <authorList>
            <person name="Yang L."/>
        </authorList>
    </citation>
    <scope>NUCLEOTIDE SEQUENCE [LARGE SCALE GENOMIC DNA]</scope>
    <source>
        <strain evidence="3">QJT</strain>
        <tissue evidence="3">Leaf</tissue>
    </source>
</reference>
<protein>
    <recommendedName>
        <fullName evidence="2">C2 domain-containing protein</fullName>
    </recommendedName>
</protein>
<organism evidence="3 4">
    <name type="scientific">Stephania japonica</name>
    <dbReference type="NCBI Taxonomy" id="461633"/>
    <lineage>
        <taxon>Eukaryota</taxon>
        <taxon>Viridiplantae</taxon>
        <taxon>Streptophyta</taxon>
        <taxon>Embryophyta</taxon>
        <taxon>Tracheophyta</taxon>
        <taxon>Spermatophyta</taxon>
        <taxon>Magnoliopsida</taxon>
        <taxon>Ranunculales</taxon>
        <taxon>Menispermaceae</taxon>
        <taxon>Menispermoideae</taxon>
        <taxon>Cissampelideae</taxon>
        <taxon>Stephania</taxon>
    </lineage>
</organism>
<evidence type="ECO:0000259" key="2">
    <source>
        <dbReference type="PROSITE" id="PS50004"/>
    </source>
</evidence>
<dbReference type="Proteomes" id="UP001417504">
    <property type="component" value="Unassembled WGS sequence"/>
</dbReference>
<dbReference type="EMBL" id="JBBNAE010000002">
    <property type="protein sequence ID" value="KAK9146899.1"/>
    <property type="molecule type" value="Genomic_DNA"/>
</dbReference>
<accession>A0AAP0K8C6</accession>
<dbReference type="PROSITE" id="PS50004">
    <property type="entry name" value="C2"/>
    <property type="match status" value="1"/>
</dbReference>
<dbReference type="Pfam" id="PF00168">
    <property type="entry name" value="C2"/>
    <property type="match status" value="1"/>
</dbReference>
<comment type="caution">
    <text evidence="3">The sequence shown here is derived from an EMBL/GenBank/DDBJ whole genome shotgun (WGS) entry which is preliminary data.</text>
</comment>
<dbReference type="InterPro" id="IPR000008">
    <property type="entry name" value="C2_dom"/>
</dbReference>
<name>A0AAP0K8C6_9MAGN</name>
<dbReference type="AlphaFoldDB" id="A0AAP0K8C6"/>
<dbReference type="Gene3D" id="2.60.40.150">
    <property type="entry name" value="C2 domain"/>
    <property type="match status" value="1"/>
</dbReference>
<dbReference type="PANTHER" id="PTHR32246:SF173">
    <property type="entry name" value="C2 DOMAIN-CONTAINING PROTEIN"/>
    <property type="match status" value="1"/>
</dbReference>
<dbReference type="PANTHER" id="PTHR32246">
    <property type="entry name" value="INGRESSION PROTEIN FIC1"/>
    <property type="match status" value="1"/>
</dbReference>
<evidence type="ECO:0000313" key="3">
    <source>
        <dbReference type="EMBL" id="KAK9146899.1"/>
    </source>
</evidence>
<feature type="compositionally biased region" description="Low complexity" evidence="1">
    <location>
        <begin position="150"/>
        <end position="162"/>
    </location>
</feature>
<dbReference type="SUPFAM" id="SSF49562">
    <property type="entry name" value="C2 domain (Calcium/lipid-binding domain, CaLB)"/>
    <property type="match status" value="1"/>
</dbReference>
<feature type="domain" description="C2" evidence="2">
    <location>
        <begin position="1"/>
        <end position="113"/>
    </location>
</feature>
<keyword evidence="4" id="KW-1185">Reference proteome</keyword>
<evidence type="ECO:0000256" key="1">
    <source>
        <dbReference type="SAM" id="MobiDB-lite"/>
    </source>
</evidence>
<feature type="region of interest" description="Disordered" evidence="1">
    <location>
        <begin position="150"/>
        <end position="173"/>
    </location>
</feature>
<evidence type="ECO:0000313" key="4">
    <source>
        <dbReference type="Proteomes" id="UP001417504"/>
    </source>
</evidence>
<dbReference type="InterPro" id="IPR035892">
    <property type="entry name" value="C2_domain_sf"/>
</dbReference>
<proteinExistence type="predicted"/>
<dbReference type="SMART" id="SM00239">
    <property type="entry name" value="C2"/>
    <property type="match status" value="1"/>
</dbReference>
<gene>
    <name evidence="3" type="ORF">Sjap_006802</name>
</gene>
<sequence>MALRKLDIIVRSASGLEDVRIMGQMRVFAVVALSDVAALATMQRTKVDMTGETNPVWNSNMSFSISHDQFQNHDLVFMLFCERTLLDDKLFGQVVVPLNVLRAEHSDAYTEVNYPVSNLKNCSHRGKLKFSYRFDDNLAHPRAPPNYAAMGAAGTSGCSSSSPPQPQRQLGRTSKLQLAKFGMSAISLLINLGQIGN</sequence>